<reference evidence="8 9" key="1">
    <citation type="submission" date="2024-04" db="EMBL/GenBank/DDBJ databases">
        <authorList>
            <person name="Rising A."/>
            <person name="Reimegard J."/>
            <person name="Sonavane S."/>
            <person name="Akerstrom W."/>
            <person name="Nylinder S."/>
            <person name="Hedman E."/>
            <person name="Kallberg Y."/>
        </authorList>
    </citation>
    <scope>NUCLEOTIDE SEQUENCE [LARGE SCALE GENOMIC DNA]</scope>
</reference>
<dbReference type="GO" id="GO:0022857">
    <property type="term" value="F:transmembrane transporter activity"/>
    <property type="evidence" value="ECO:0007669"/>
    <property type="project" value="InterPro"/>
</dbReference>
<evidence type="ECO:0000259" key="7">
    <source>
        <dbReference type="PROSITE" id="PS50850"/>
    </source>
</evidence>
<comment type="caution">
    <text evidence="8">The sequence shown here is derived from an EMBL/GenBank/DDBJ whole genome shotgun (WGS) entry which is preliminary data.</text>
</comment>
<evidence type="ECO:0000256" key="5">
    <source>
        <dbReference type="ARBA" id="ARBA00023136"/>
    </source>
</evidence>
<feature type="transmembrane region" description="Helical" evidence="6">
    <location>
        <begin position="149"/>
        <end position="170"/>
    </location>
</feature>
<evidence type="ECO:0000256" key="2">
    <source>
        <dbReference type="ARBA" id="ARBA00022448"/>
    </source>
</evidence>
<dbReference type="SUPFAM" id="SSF103473">
    <property type="entry name" value="MFS general substrate transporter"/>
    <property type="match status" value="1"/>
</dbReference>
<dbReference type="Gene3D" id="1.20.1250.20">
    <property type="entry name" value="MFS general substrate transporter like domains"/>
    <property type="match status" value="2"/>
</dbReference>
<feature type="transmembrane region" description="Helical" evidence="6">
    <location>
        <begin position="355"/>
        <end position="381"/>
    </location>
</feature>
<name>A0AAV2BIJ9_9ARAC</name>
<dbReference type="InterPro" id="IPR050930">
    <property type="entry name" value="MFS_Vesicular_Transporter"/>
</dbReference>
<feature type="transmembrane region" description="Helical" evidence="6">
    <location>
        <begin position="295"/>
        <end position="318"/>
    </location>
</feature>
<keyword evidence="9" id="KW-1185">Reference proteome</keyword>
<evidence type="ECO:0000256" key="1">
    <source>
        <dbReference type="ARBA" id="ARBA00004141"/>
    </source>
</evidence>
<organism evidence="8 9">
    <name type="scientific">Larinioides sclopetarius</name>
    <dbReference type="NCBI Taxonomy" id="280406"/>
    <lineage>
        <taxon>Eukaryota</taxon>
        <taxon>Metazoa</taxon>
        <taxon>Ecdysozoa</taxon>
        <taxon>Arthropoda</taxon>
        <taxon>Chelicerata</taxon>
        <taxon>Arachnida</taxon>
        <taxon>Araneae</taxon>
        <taxon>Araneomorphae</taxon>
        <taxon>Entelegynae</taxon>
        <taxon>Araneoidea</taxon>
        <taxon>Araneidae</taxon>
        <taxon>Larinioides</taxon>
    </lineage>
</organism>
<evidence type="ECO:0000256" key="4">
    <source>
        <dbReference type="ARBA" id="ARBA00022989"/>
    </source>
</evidence>
<keyword evidence="5 6" id="KW-0472">Membrane</keyword>
<feature type="transmembrane region" description="Helical" evidence="6">
    <location>
        <begin position="92"/>
        <end position="112"/>
    </location>
</feature>
<feature type="transmembrane region" description="Helical" evidence="6">
    <location>
        <begin position="393"/>
        <end position="418"/>
    </location>
</feature>
<feature type="transmembrane region" description="Helical" evidence="6">
    <location>
        <begin position="430"/>
        <end position="450"/>
    </location>
</feature>
<dbReference type="InterPro" id="IPR036259">
    <property type="entry name" value="MFS_trans_sf"/>
</dbReference>
<sequence length="491" mass="53475">MYYLDSLEIDEMRDQNENTTEIFSKSEKSLYGSIEATFTPKPEEEVKKKKKYTRTQWLTLVTLAFGNFCAGACVSLQAPFFPSEAERKGATATEYGFIFGIFQLTIFVTAPLMGKIVSYTSPKFLLNSGILTVGVTCILFGTLDLVFDTTSFVALAFVIRTVEGVGAAALRTSCYTIIASQFTEGIGTTFAVLETFLGVGLITGPTLGGALYDLGGYGLPFWTVGTVVVVDAVIIFFFLPDVENPKIPEKGSMLKFWVHPRTMLYSLSVFTSFNYIGFNQAALEPHLRSFHLSGFLLGMMFALSGTIYALTAPVWGWLCDKKCNSLSLSLLGCLINVFSLLLIGPAPFFNTGPRIWIVIVSLILMGFGLGAKLVCAFTGTLQDTVNRGLPPDLSTYGLVSSMIAASQSLGAFVGPSIGGYFLDNLGFRKASMTLLVLETVLIILLIVSICNRGSWVKKAKLTHSTEKISMSNGYVPKDEESEKNTIKTISK</sequence>
<dbReference type="Proteomes" id="UP001497382">
    <property type="component" value="Unassembled WGS sequence"/>
</dbReference>
<feature type="transmembrane region" description="Helical" evidence="6">
    <location>
        <begin position="330"/>
        <end position="349"/>
    </location>
</feature>
<evidence type="ECO:0000256" key="6">
    <source>
        <dbReference type="SAM" id="Phobius"/>
    </source>
</evidence>
<feature type="transmembrane region" description="Helical" evidence="6">
    <location>
        <begin position="182"/>
        <end position="202"/>
    </location>
</feature>
<dbReference type="PANTHER" id="PTHR23506:SF26">
    <property type="entry name" value="MFS-TYPE TRANSPORTER SLC18B1"/>
    <property type="match status" value="1"/>
</dbReference>
<dbReference type="EMBL" id="CAXIEN010000371">
    <property type="protein sequence ID" value="CAL1295469.1"/>
    <property type="molecule type" value="Genomic_DNA"/>
</dbReference>
<keyword evidence="3 6" id="KW-0812">Transmembrane</keyword>
<comment type="subcellular location">
    <subcellularLocation>
        <location evidence="1">Membrane</location>
        <topology evidence="1">Multi-pass membrane protein</topology>
    </subcellularLocation>
</comment>
<feature type="transmembrane region" description="Helical" evidence="6">
    <location>
        <begin position="57"/>
        <end position="80"/>
    </location>
</feature>
<dbReference type="InterPro" id="IPR020846">
    <property type="entry name" value="MFS_dom"/>
</dbReference>
<protein>
    <recommendedName>
        <fullName evidence="7">Major facilitator superfamily (MFS) profile domain-containing protein</fullName>
    </recommendedName>
</protein>
<dbReference type="PANTHER" id="PTHR23506">
    <property type="entry name" value="GH10249P"/>
    <property type="match status" value="1"/>
</dbReference>
<accession>A0AAV2BIJ9</accession>
<dbReference type="Pfam" id="PF07690">
    <property type="entry name" value="MFS_1"/>
    <property type="match status" value="1"/>
</dbReference>
<feature type="transmembrane region" description="Helical" evidence="6">
    <location>
        <begin position="222"/>
        <end position="242"/>
    </location>
</feature>
<evidence type="ECO:0000256" key="3">
    <source>
        <dbReference type="ARBA" id="ARBA00022692"/>
    </source>
</evidence>
<dbReference type="InterPro" id="IPR011701">
    <property type="entry name" value="MFS"/>
</dbReference>
<feature type="transmembrane region" description="Helical" evidence="6">
    <location>
        <begin position="124"/>
        <end position="143"/>
    </location>
</feature>
<feature type="domain" description="Major facilitator superfamily (MFS) profile" evidence="7">
    <location>
        <begin position="59"/>
        <end position="456"/>
    </location>
</feature>
<keyword evidence="2" id="KW-0813">Transport</keyword>
<evidence type="ECO:0000313" key="8">
    <source>
        <dbReference type="EMBL" id="CAL1295469.1"/>
    </source>
</evidence>
<evidence type="ECO:0000313" key="9">
    <source>
        <dbReference type="Proteomes" id="UP001497382"/>
    </source>
</evidence>
<proteinExistence type="predicted"/>
<keyword evidence="4 6" id="KW-1133">Transmembrane helix</keyword>
<dbReference type="PROSITE" id="PS50850">
    <property type="entry name" value="MFS"/>
    <property type="match status" value="1"/>
</dbReference>
<dbReference type="AlphaFoldDB" id="A0AAV2BIJ9"/>
<gene>
    <name evidence="8" type="ORF">LARSCL_LOCUS19290</name>
</gene>
<dbReference type="GO" id="GO:0016020">
    <property type="term" value="C:membrane"/>
    <property type="evidence" value="ECO:0007669"/>
    <property type="project" value="UniProtKB-SubCell"/>
</dbReference>
<feature type="transmembrane region" description="Helical" evidence="6">
    <location>
        <begin position="263"/>
        <end position="283"/>
    </location>
</feature>